<evidence type="ECO:0000256" key="1">
    <source>
        <dbReference type="SAM" id="Coils"/>
    </source>
</evidence>
<dbReference type="EMBL" id="WEAY01000026">
    <property type="protein sequence ID" value="KAB6836445.1"/>
    <property type="molecule type" value="Genomic_DNA"/>
</dbReference>
<keyword evidence="1" id="KW-0175">Coiled coil</keyword>
<feature type="region of interest" description="Disordered" evidence="2">
    <location>
        <begin position="1"/>
        <end position="36"/>
    </location>
</feature>
<sequence>MVFYARNGPNPLGGTMTEEANGNQQAASTDNGAKPPEIDYEAKYREAVAHSREWEKRAKDNKAAADELQQLKEAQLSEAEKTAKHIKELEAKNAAYEAEKQQNEWKSQVSKETGVPIALLHGSTLEEMQANGKALADYIADKTKPTVHAASESNQPPAPSDTSGDWIRDQYLKQKQK</sequence>
<keyword evidence="3" id="KW-0347">Helicase</keyword>
<feature type="coiled-coil region" evidence="1">
    <location>
        <begin position="51"/>
        <end position="106"/>
    </location>
</feature>
<keyword evidence="3" id="KW-0378">Hydrolase</keyword>
<feature type="compositionally biased region" description="Polar residues" evidence="2">
    <location>
        <begin position="18"/>
        <end position="31"/>
    </location>
</feature>
<keyword evidence="3" id="KW-0547">Nucleotide-binding</keyword>
<feature type="region of interest" description="Disordered" evidence="2">
    <location>
        <begin position="145"/>
        <end position="168"/>
    </location>
</feature>
<protein>
    <submittedName>
        <fullName evidence="3">Helicase</fullName>
    </submittedName>
</protein>
<feature type="compositionally biased region" description="Polar residues" evidence="2">
    <location>
        <begin position="151"/>
        <end position="163"/>
    </location>
</feature>
<comment type="caution">
    <text evidence="3">The sequence shown here is derived from an EMBL/GenBank/DDBJ whole genome shotgun (WGS) entry which is preliminary data.</text>
</comment>
<keyword evidence="3" id="KW-0067">ATP-binding</keyword>
<gene>
    <name evidence="4" type="ORF">GBC97_10360</name>
    <name evidence="3" type="ORF">GBK08_10460</name>
</gene>
<evidence type="ECO:0000313" key="5">
    <source>
        <dbReference type="Proteomes" id="UP000461165"/>
    </source>
</evidence>
<reference evidence="5 6" key="1">
    <citation type="journal article" date="2019" name="Nat. Med.">
        <title>A library of human gut bacterial isolates paired with longitudinal multiomics data enables mechanistic microbiome research.</title>
        <authorList>
            <person name="Poyet M."/>
            <person name="Groussin M."/>
            <person name="Gibbons S.M."/>
            <person name="Avila-Pacheco J."/>
            <person name="Jiang X."/>
            <person name="Kearney S.M."/>
            <person name="Perrotta A.R."/>
            <person name="Berdy B."/>
            <person name="Zhao S."/>
            <person name="Lieberman T.D."/>
            <person name="Swanson P.K."/>
            <person name="Smith M."/>
            <person name="Roesemann S."/>
            <person name="Alexander J.E."/>
            <person name="Rich S.A."/>
            <person name="Livny J."/>
            <person name="Vlamakis H."/>
            <person name="Clish C."/>
            <person name="Bullock K."/>
            <person name="Deik A."/>
            <person name="Scott J."/>
            <person name="Pierce K.A."/>
            <person name="Xavier R.J."/>
            <person name="Alm E.J."/>
        </authorList>
    </citation>
    <scope>NUCLEOTIDE SEQUENCE [LARGE SCALE GENOMIC DNA]</scope>
    <source>
        <strain evidence="4 5">BIOML-A166</strain>
        <strain evidence="3 6">BIOML-A320</strain>
    </source>
</reference>
<dbReference type="EMBL" id="WDVF01000026">
    <property type="protein sequence ID" value="KAB7132517.1"/>
    <property type="molecule type" value="Genomic_DNA"/>
</dbReference>
<evidence type="ECO:0000256" key="2">
    <source>
        <dbReference type="SAM" id="MobiDB-lite"/>
    </source>
</evidence>
<dbReference type="AlphaFoldDB" id="A0A6A2S845"/>
<dbReference type="Proteomes" id="UP000478746">
    <property type="component" value="Unassembled WGS sequence"/>
</dbReference>
<proteinExistence type="predicted"/>
<evidence type="ECO:0000313" key="3">
    <source>
        <dbReference type="EMBL" id="KAB6836445.1"/>
    </source>
</evidence>
<dbReference type="Proteomes" id="UP000461165">
    <property type="component" value="Unassembled WGS sequence"/>
</dbReference>
<name>A0A6A2S845_BIFLN</name>
<evidence type="ECO:0000313" key="4">
    <source>
        <dbReference type="EMBL" id="KAB7132517.1"/>
    </source>
</evidence>
<accession>A0A6A2S845</accession>
<evidence type="ECO:0000313" key="6">
    <source>
        <dbReference type="Proteomes" id="UP000478746"/>
    </source>
</evidence>
<dbReference type="GO" id="GO:0004386">
    <property type="term" value="F:helicase activity"/>
    <property type="evidence" value="ECO:0007669"/>
    <property type="project" value="UniProtKB-KW"/>
</dbReference>
<organism evidence="3 6">
    <name type="scientific">Bifidobacterium longum</name>
    <dbReference type="NCBI Taxonomy" id="216816"/>
    <lineage>
        <taxon>Bacteria</taxon>
        <taxon>Bacillati</taxon>
        <taxon>Actinomycetota</taxon>
        <taxon>Actinomycetes</taxon>
        <taxon>Bifidobacteriales</taxon>
        <taxon>Bifidobacteriaceae</taxon>
        <taxon>Bifidobacterium</taxon>
    </lineage>
</organism>